<evidence type="ECO:0000259" key="2">
    <source>
        <dbReference type="Pfam" id="PF22041"/>
    </source>
</evidence>
<dbReference type="InterPro" id="IPR054416">
    <property type="entry name" value="GST_UstS-like_C"/>
</dbReference>
<feature type="domain" description="GST N-terminal" evidence="1">
    <location>
        <begin position="10"/>
        <end position="70"/>
    </location>
</feature>
<evidence type="ECO:0000313" key="4">
    <source>
        <dbReference type="Proteomes" id="UP000294003"/>
    </source>
</evidence>
<protein>
    <recommendedName>
        <fullName evidence="5">GST N-terminal domain-containing protein</fullName>
    </recommendedName>
</protein>
<feature type="domain" description="Glutathione S-transferase UstS-like C-terminal" evidence="2">
    <location>
        <begin position="90"/>
        <end position="201"/>
    </location>
</feature>
<dbReference type="EMBL" id="QJNS01000215">
    <property type="protein sequence ID" value="RYO82489.1"/>
    <property type="molecule type" value="Genomic_DNA"/>
</dbReference>
<dbReference type="Gene3D" id="1.20.1050.10">
    <property type="match status" value="1"/>
</dbReference>
<dbReference type="InterPro" id="IPR036249">
    <property type="entry name" value="Thioredoxin-like_sf"/>
</dbReference>
<evidence type="ECO:0000313" key="3">
    <source>
        <dbReference type="EMBL" id="RYO82489.1"/>
    </source>
</evidence>
<dbReference type="InterPro" id="IPR036282">
    <property type="entry name" value="Glutathione-S-Trfase_C_sf"/>
</dbReference>
<comment type="caution">
    <text evidence="3">The sequence shown here is derived from an EMBL/GenBank/DDBJ whole genome shotgun (WGS) entry which is preliminary data.</text>
</comment>
<dbReference type="InterPro" id="IPR004045">
    <property type="entry name" value="Glutathione_S-Trfase_N"/>
</dbReference>
<dbReference type="Proteomes" id="UP000294003">
    <property type="component" value="Unassembled WGS sequence"/>
</dbReference>
<proteinExistence type="predicted"/>
<dbReference type="Gene3D" id="3.40.30.10">
    <property type="entry name" value="Glutaredoxin"/>
    <property type="match status" value="1"/>
</dbReference>
<dbReference type="SUPFAM" id="SSF47616">
    <property type="entry name" value="GST C-terminal domain-like"/>
    <property type="match status" value="1"/>
</dbReference>
<organism evidence="3 4">
    <name type="scientific">Monosporascus cannonballus</name>
    <dbReference type="NCBI Taxonomy" id="155416"/>
    <lineage>
        <taxon>Eukaryota</taxon>
        <taxon>Fungi</taxon>
        <taxon>Dikarya</taxon>
        <taxon>Ascomycota</taxon>
        <taxon>Pezizomycotina</taxon>
        <taxon>Sordariomycetes</taxon>
        <taxon>Xylariomycetidae</taxon>
        <taxon>Xylariales</taxon>
        <taxon>Xylariales incertae sedis</taxon>
        <taxon>Monosporascus</taxon>
    </lineage>
</organism>
<keyword evidence="4" id="KW-1185">Reference proteome</keyword>
<accession>A0ABY0H1L3</accession>
<dbReference type="Pfam" id="PF13409">
    <property type="entry name" value="GST_N_2"/>
    <property type="match status" value="1"/>
</dbReference>
<sequence>MWGDNYKAEARFALNYKGLDYKTDWLEYPNIQPRLEKHLPGRELYTIPTVVMPNGDYIMDSFEIAQALEKAFPTPSLHLESPYLEKLSAVMPDTMGALVGIFVPLIPERLLNEASKPYWYEKREAKVGMPLDRLAREKGGDEAWKAAEPHLRKVTALLGENADGPFFMGKEVSYADFVWAGCLIFYRRIGDDVFQKLLDATGDRDLHLKLLEGVEPWSERDDH</sequence>
<dbReference type="Pfam" id="PF22041">
    <property type="entry name" value="GST_C_7"/>
    <property type="match status" value="1"/>
</dbReference>
<reference evidence="3 4" key="1">
    <citation type="submission" date="2018-06" db="EMBL/GenBank/DDBJ databases">
        <title>Complete Genomes of Monosporascus.</title>
        <authorList>
            <person name="Robinson A.J."/>
            <person name="Natvig D.O."/>
        </authorList>
    </citation>
    <scope>NUCLEOTIDE SEQUENCE [LARGE SCALE GENOMIC DNA]</scope>
    <source>
        <strain evidence="3 4">CBS 609.92</strain>
    </source>
</reference>
<dbReference type="SUPFAM" id="SSF52833">
    <property type="entry name" value="Thioredoxin-like"/>
    <property type="match status" value="1"/>
</dbReference>
<name>A0ABY0H1L3_9PEZI</name>
<evidence type="ECO:0008006" key="5">
    <source>
        <dbReference type="Google" id="ProtNLM"/>
    </source>
</evidence>
<gene>
    <name evidence="3" type="ORF">DL762_006598</name>
</gene>
<evidence type="ECO:0000259" key="1">
    <source>
        <dbReference type="Pfam" id="PF13409"/>
    </source>
</evidence>